<keyword evidence="5 10" id="KW-0443">Lipid metabolism</keyword>
<keyword evidence="3 10" id="KW-0444">Lipid biosynthesis</keyword>
<name>A0A927FAZ6_9BACT</name>
<dbReference type="PANTHER" id="PTHR30100">
    <property type="entry name" value="FATTY ACID/PHOSPHOLIPID SYNTHESIS PROTEIN PLSX"/>
    <property type="match status" value="1"/>
</dbReference>
<comment type="caution">
    <text evidence="11">The sequence shown here is derived from an EMBL/GenBank/DDBJ whole genome shotgun (WGS) entry which is preliminary data.</text>
</comment>
<comment type="similarity">
    <text evidence="10">Belongs to the PlsX family.</text>
</comment>
<dbReference type="GO" id="GO:0005737">
    <property type="term" value="C:cytoplasm"/>
    <property type="evidence" value="ECO:0007669"/>
    <property type="project" value="UniProtKB-SubCell"/>
</dbReference>
<dbReference type="GO" id="GO:0008654">
    <property type="term" value="P:phospholipid biosynthetic process"/>
    <property type="evidence" value="ECO:0007669"/>
    <property type="project" value="UniProtKB-KW"/>
</dbReference>
<dbReference type="NCBIfam" id="TIGR00182">
    <property type="entry name" value="plsX"/>
    <property type="match status" value="1"/>
</dbReference>
<accession>A0A927FAZ6</accession>
<comment type="catalytic activity">
    <reaction evidence="1 10">
        <text>a fatty acyl-[ACP] + phosphate = an acyl phosphate + holo-[ACP]</text>
        <dbReference type="Rhea" id="RHEA:42292"/>
        <dbReference type="Rhea" id="RHEA-COMP:9685"/>
        <dbReference type="Rhea" id="RHEA-COMP:14125"/>
        <dbReference type="ChEBI" id="CHEBI:43474"/>
        <dbReference type="ChEBI" id="CHEBI:59918"/>
        <dbReference type="ChEBI" id="CHEBI:64479"/>
        <dbReference type="ChEBI" id="CHEBI:138651"/>
        <dbReference type="EC" id="2.3.1.274"/>
    </reaction>
</comment>
<keyword evidence="2 10" id="KW-0963">Cytoplasm</keyword>
<dbReference type="GO" id="GO:0006633">
    <property type="term" value="P:fatty acid biosynthetic process"/>
    <property type="evidence" value="ECO:0007669"/>
    <property type="project" value="UniProtKB-UniRule"/>
</dbReference>
<dbReference type="PANTHER" id="PTHR30100:SF1">
    <property type="entry name" value="PHOSPHATE ACYLTRANSFERASE"/>
    <property type="match status" value="1"/>
</dbReference>
<protein>
    <recommendedName>
        <fullName evidence="8 10">Phosphate acyltransferase</fullName>
        <ecNumber evidence="8 10">2.3.1.274</ecNumber>
    </recommendedName>
    <alternativeName>
        <fullName evidence="10">Acyl-ACP phosphotransacylase</fullName>
    </alternativeName>
    <alternativeName>
        <fullName evidence="10">Acyl-[acyl-carrier-protein]--phosphate acyltransferase</fullName>
    </alternativeName>
    <alternativeName>
        <fullName evidence="10">Phosphate-acyl-ACP acyltransferase</fullName>
    </alternativeName>
</protein>
<proteinExistence type="inferred from homology"/>
<keyword evidence="4 10" id="KW-0808">Transferase</keyword>
<comment type="pathway">
    <text evidence="10">Lipid metabolism; phospholipid metabolism.</text>
</comment>
<dbReference type="SUPFAM" id="SSF53659">
    <property type="entry name" value="Isocitrate/Isopropylmalate dehydrogenase-like"/>
    <property type="match status" value="1"/>
</dbReference>
<evidence type="ECO:0000256" key="7">
    <source>
        <dbReference type="ARBA" id="ARBA00023264"/>
    </source>
</evidence>
<evidence type="ECO:0000256" key="4">
    <source>
        <dbReference type="ARBA" id="ARBA00022679"/>
    </source>
</evidence>
<organism evidence="11 12">
    <name type="scientific">Pelagicoccus enzymogenes</name>
    <dbReference type="NCBI Taxonomy" id="2773457"/>
    <lineage>
        <taxon>Bacteria</taxon>
        <taxon>Pseudomonadati</taxon>
        <taxon>Verrucomicrobiota</taxon>
        <taxon>Opitutia</taxon>
        <taxon>Puniceicoccales</taxon>
        <taxon>Pelagicoccaceae</taxon>
        <taxon>Pelagicoccus</taxon>
    </lineage>
</organism>
<dbReference type="AlphaFoldDB" id="A0A927FAZ6"/>
<dbReference type="InterPro" id="IPR012281">
    <property type="entry name" value="Phospholipid_synth_PlsX-like"/>
</dbReference>
<dbReference type="Pfam" id="PF02504">
    <property type="entry name" value="FA_synthesis"/>
    <property type="match status" value="1"/>
</dbReference>
<evidence type="ECO:0000256" key="8">
    <source>
        <dbReference type="ARBA" id="ARBA00024069"/>
    </source>
</evidence>
<comment type="subunit">
    <text evidence="9 10">Homodimer. Probably interacts with PlsY.</text>
</comment>
<keyword evidence="11" id="KW-0012">Acyltransferase</keyword>
<reference evidence="11" key="1">
    <citation type="submission" date="2020-09" db="EMBL/GenBank/DDBJ databases">
        <title>Pelagicoccus enzymogenes sp. nov. with an EPS production, isolated from marine sediment.</title>
        <authorList>
            <person name="Feng X."/>
        </authorList>
    </citation>
    <scope>NUCLEOTIDE SEQUENCE</scope>
    <source>
        <strain evidence="11">NFK12</strain>
    </source>
</reference>
<dbReference type="PIRSF" id="PIRSF002465">
    <property type="entry name" value="Phsphlp_syn_PlsX"/>
    <property type="match status" value="1"/>
</dbReference>
<evidence type="ECO:0000313" key="12">
    <source>
        <dbReference type="Proteomes" id="UP000622317"/>
    </source>
</evidence>
<evidence type="ECO:0000256" key="1">
    <source>
        <dbReference type="ARBA" id="ARBA00001232"/>
    </source>
</evidence>
<keyword evidence="7 10" id="KW-1208">Phospholipid metabolism</keyword>
<dbReference type="RefSeq" id="WP_191617572.1">
    <property type="nucleotide sequence ID" value="NZ_JACYFG010000036.1"/>
</dbReference>
<dbReference type="GO" id="GO:0043811">
    <property type="term" value="F:phosphate:acyl-[acyl carrier protein] acyltransferase activity"/>
    <property type="evidence" value="ECO:0007669"/>
    <property type="project" value="UniProtKB-UniRule"/>
</dbReference>
<dbReference type="Gene3D" id="3.40.718.10">
    <property type="entry name" value="Isopropylmalate Dehydrogenase"/>
    <property type="match status" value="1"/>
</dbReference>
<evidence type="ECO:0000256" key="9">
    <source>
        <dbReference type="ARBA" id="ARBA00046608"/>
    </source>
</evidence>
<comment type="subcellular location">
    <subcellularLocation>
        <location evidence="10">Cytoplasm</location>
    </subcellularLocation>
    <text evidence="10">Associated with the membrane possibly through PlsY.</text>
</comment>
<dbReference type="HAMAP" id="MF_00019">
    <property type="entry name" value="PlsX"/>
    <property type="match status" value="1"/>
</dbReference>
<dbReference type="Proteomes" id="UP000622317">
    <property type="component" value="Unassembled WGS sequence"/>
</dbReference>
<dbReference type="EMBL" id="JACYFG010000036">
    <property type="protein sequence ID" value="MBD5780471.1"/>
    <property type="molecule type" value="Genomic_DNA"/>
</dbReference>
<evidence type="ECO:0000256" key="3">
    <source>
        <dbReference type="ARBA" id="ARBA00022516"/>
    </source>
</evidence>
<dbReference type="EC" id="2.3.1.274" evidence="8 10"/>
<keyword evidence="6 10" id="KW-0594">Phospholipid biosynthesis</keyword>
<dbReference type="InterPro" id="IPR003664">
    <property type="entry name" value="FA_synthesis"/>
</dbReference>
<evidence type="ECO:0000256" key="5">
    <source>
        <dbReference type="ARBA" id="ARBA00023098"/>
    </source>
</evidence>
<sequence>MLEQKSSCIAIDAMGSDKGPAEMVAATKLAVEKVTDLRPIILVGDEAVLKPLLEKEGLSSHPHVSIFHASEVITMDDKPLVALKKKKDASMLRAIELVKDGKASCVLSCGNTGSLMAAGTIKLRTLDGVDRPALATVMPRKRGHFVLIDAGANPTAKAEHLVHNAVLGSDYCRLVLGVKNPKVGLMTIGTEEGKGTDLVNQAHTLLKKVDGQQIHYAGLIEGFQTFEEGVDVVVCDGFTGNILLKACESLFMLLKGFVTEEIQANLMRKMGYLLSKGAFDAIKSQLNPERYGGAPLLGLKGNVLKAHGSSNREAVMNAIRIANEIVSNDLNRHILEDIEKANNIIYNVD</sequence>
<evidence type="ECO:0000313" key="11">
    <source>
        <dbReference type="EMBL" id="MBD5780471.1"/>
    </source>
</evidence>
<evidence type="ECO:0000256" key="10">
    <source>
        <dbReference type="HAMAP-Rule" id="MF_00019"/>
    </source>
</evidence>
<comment type="function">
    <text evidence="10">Catalyzes the reversible formation of acyl-phosphate (acyl-PO(4)) from acyl-[acyl-carrier-protein] (acyl-ACP). This enzyme utilizes acyl-ACP as fatty acyl donor, but not acyl-CoA.</text>
</comment>
<keyword evidence="12" id="KW-1185">Reference proteome</keyword>
<evidence type="ECO:0000256" key="2">
    <source>
        <dbReference type="ARBA" id="ARBA00022490"/>
    </source>
</evidence>
<evidence type="ECO:0000256" key="6">
    <source>
        <dbReference type="ARBA" id="ARBA00023209"/>
    </source>
</evidence>
<gene>
    <name evidence="10 11" type="primary">plsX</name>
    <name evidence="11" type="ORF">IEN85_13300</name>
</gene>